<name>A0A2A9E8D1_9MICO</name>
<dbReference type="InterPro" id="IPR050791">
    <property type="entry name" value="Aldo-Keto_reductase"/>
</dbReference>
<dbReference type="GO" id="GO:0005737">
    <property type="term" value="C:cytoplasm"/>
    <property type="evidence" value="ECO:0007669"/>
    <property type="project" value="TreeGrafter"/>
</dbReference>
<dbReference type="CDD" id="cd19076">
    <property type="entry name" value="AKR_AKR13A_13D"/>
    <property type="match status" value="1"/>
</dbReference>
<accession>A0A2A9E8D1</accession>
<feature type="domain" description="NADP-dependent oxidoreductase" evidence="2">
    <location>
        <begin position="61"/>
        <end position="351"/>
    </location>
</feature>
<dbReference type="SUPFAM" id="SSF51430">
    <property type="entry name" value="NAD(P)-linked oxidoreductase"/>
    <property type="match status" value="1"/>
</dbReference>
<gene>
    <name evidence="3" type="ORF">ATL42_2399</name>
</gene>
<dbReference type="Gene3D" id="3.20.20.100">
    <property type="entry name" value="NADP-dependent oxidoreductase domain"/>
    <property type="match status" value="1"/>
</dbReference>
<comment type="caution">
    <text evidence="3">The sequence shown here is derived from an EMBL/GenBank/DDBJ whole genome shotgun (WGS) entry which is preliminary data.</text>
</comment>
<keyword evidence="4" id="KW-1185">Reference proteome</keyword>
<evidence type="ECO:0000259" key="2">
    <source>
        <dbReference type="Pfam" id="PF00248"/>
    </source>
</evidence>
<dbReference type="PANTHER" id="PTHR43625">
    <property type="entry name" value="AFLATOXIN B1 ALDEHYDE REDUCTASE"/>
    <property type="match status" value="1"/>
</dbReference>
<evidence type="ECO:0000256" key="1">
    <source>
        <dbReference type="ARBA" id="ARBA00023002"/>
    </source>
</evidence>
<dbReference type="EMBL" id="PDJG01000001">
    <property type="protein sequence ID" value="PFG34489.1"/>
    <property type="molecule type" value="Genomic_DNA"/>
</dbReference>
<sequence>MGETATSHPIAHQAVRAVVRTCVRTAAQVRSQIRVLTGRMTKQNIGTRILGTASPLTVSTLGLGCMGMSEFYGTSDEAGAIETIHRALDLGVTFIDTADMYGPFTNEKLVGRAIAGRRDEVQLATKFGNERLPDGTRLGINGRPEYVRAACDASLERLGVDHIDLYYQHRVDKTVPIEETVGAMAELVAAGKVRHLGLSEASASTIRRAHATHTITALQTEYSLFTRDIEDEILPTLRELGIGLVPYSPLGRGLLTGAVAPESLDPSDSRLSPYFPRFHGDAYDANMALVAKITAIAESKGLTPGQLALAWVLAQGDEVVPIPGTRRVRYVEENAAAAAVTLTPEDLATLEVAVPRDAVAGARYGDMTSIDA</sequence>
<keyword evidence="1" id="KW-0560">Oxidoreductase</keyword>
<protein>
    <submittedName>
        <fullName evidence="3">Aryl-alcohol dehydrogenase-like predicted oxidoreductase</fullName>
    </submittedName>
</protein>
<evidence type="ECO:0000313" key="3">
    <source>
        <dbReference type="EMBL" id="PFG34489.1"/>
    </source>
</evidence>
<evidence type="ECO:0000313" key="4">
    <source>
        <dbReference type="Proteomes" id="UP000225548"/>
    </source>
</evidence>
<reference evidence="3 4" key="1">
    <citation type="submission" date="2017-10" db="EMBL/GenBank/DDBJ databases">
        <title>Sequencing the genomes of 1000 actinobacteria strains.</title>
        <authorList>
            <person name="Klenk H.-P."/>
        </authorList>
    </citation>
    <scope>NUCLEOTIDE SEQUENCE [LARGE SCALE GENOMIC DNA]</scope>
    <source>
        <strain evidence="3 4">DSM 18966</strain>
    </source>
</reference>
<dbReference type="GO" id="GO:0016491">
    <property type="term" value="F:oxidoreductase activity"/>
    <property type="evidence" value="ECO:0007669"/>
    <property type="project" value="UniProtKB-KW"/>
</dbReference>
<dbReference type="InterPro" id="IPR036812">
    <property type="entry name" value="NAD(P)_OxRdtase_dom_sf"/>
</dbReference>
<dbReference type="Proteomes" id="UP000225548">
    <property type="component" value="Unassembled WGS sequence"/>
</dbReference>
<proteinExistence type="predicted"/>
<organism evidence="3 4">
    <name type="scientific">Sanguibacter antarcticus</name>
    <dbReference type="NCBI Taxonomy" id="372484"/>
    <lineage>
        <taxon>Bacteria</taxon>
        <taxon>Bacillati</taxon>
        <taxon>Actinomycetota</taxon>
        <taxon>Actinomycetes</taxon>
        <taxon>Micrococcales</taxon>
        <taxon>Sanguibacteraceae</taxon>
        <taxon>Sanguibacter</taxon>
    </lineage>
</organism>
<dbReference type="AlphaFoldDB" id="A0A2A9E8D1"/>
<dbReference type="PANTHER" id="PTHR43625:SF40">
    <property type="entry name" value="ALDO-KETO REDUCTASE YAKC [NADP(+)]"/>
    <property type="match status" value="1"/>
</dbReference>
<dbReference type="InterPro" id="IPR023210">
    <property type="entry name" value="NADP_OxRdtase_dom"/>
</dbReference>
<dbReference type="Pfam" id="PF00248">
    <property type="entry name" value="Aldo_ket_red"/>
    <property type="match status" value="1"/>
</dbReference>